<evidence type="ECO:0000313" key="9">
    <source>
        <dbReference type="Proteomes" id="UP000232323"/>
    </source>
</evidence>
<gene>
    <name evidence="8" type="ORF">CEUSTIGMA_g6440.t1</name>
</gene>
<dbReference type="PROSITE" id="PS50082">
    <property type="entry name" value="WD_REPEATS_2"/>
    <property type="match status" value="2"/>
</dbReference>
<dbReference type="EMBL" id="BEGY01000038">
    <property type="protein sequence ID" value="GAX79000.1"/>
    <property type="molecule type" value="Genomic_DNA"/>
</dbReference>
<dbReference type="Gene3D" id="1.10.510.10">
    <property type="entry name" value="Transferase(Phosphotransferase) domain 1"/>
    <property type="match status" value="1"/>
</dbReference>
<dbReference type="SMART" id="SM00320">
    <property type="entry name" value="WD40"/>
    <property type="match status" value="6"/>
</dbReference>
<proteinExistence type="predicted"/>
<dbReference type="InterPro" id="IPR019775">
    <property type="entry name" value="WD40_repeat_CS"/>
</dbReference>
<feature type="repeat" description="WD" evidence="4">
    <location>
        <begin position="1157"/>
        <end position="1199"/>
    </location>
</feature>
<dbReference type="InterPro" id="IPR036322">
    <property type="entry name" value="WD40_repeat_dom_sf"/>
</dbReference>
<organism evidence="8 9">
    <name type="scientific">Chlamydomonas eustigma</name>
    <dbReference type="NCBI Taxonomy" id="1157962"/>
    <lineage>
        <taxon>Eukaryota</taxon>
        <taxon>Viridiplantae</taxon>
        <taxon>Chlorophyta</taxon>
        <taxon>core chlorophytes</taxon>
        <taxon>Chlorophyceae</taxon>
        <taxon>CS clade</taxon>
        <taxon>Chlamydomonadales</taxon>
        <taxon>Chlamydomonadaceae</taxon>
        <taxon>Chlamydomonas</taxon>
    </lineage>
</organism>
<dbReference type="OrthoDB" id="273771at2759"/>
<dbReference type="STRING" id="1157962.A0A250X8B0"/>
<evidence type="ECO:0000256" key="2">
    <source>
        <dbReference type="ARBA" id="ARBA00022737"/>
    </source>
</evidence>
<dbReference type="Pfam" id="PF00072">
    <property type="entry name" value="Response_reg"/>
    <property type="match status" value="1"/>
</dbReference>
<dbReference type="Proteomes" id="UP000232323">
    <property type="component" value="Unassembled WGS sequence"/>
</dbReference>
<dbReference type="PROSITE" id="PS50294">
    <property type="entry name" value="WD_REPEATS_REGION"/>
    <property type="match status" value="1"/>
</dbReference>
<feature type="region of interest" description="Disordered" evidence="6">
    <location>
        <begin position="174"/>
        <end position="203"/>
    </location>
</feature>
<feature type="coiled-coil region" evidence="5">
    <location>
        <begin position="791"/>
        <end position="818"/>
    </location>
</feature>
<dbReference type="Pfam" id="PF00400">
    <property type="entry name" value="WD40"/>
    <property type="match status" value="2"/>
</dbReference>
<dbReference type="SUPFAM" id="SSF52172">
    <property type="entry name" value="CheY-like"/>
    <property type="match status" value="1"/>
</dbReference>
<dbReference type="Gene3D" id="2.130.10.10">
    <property type="entry name" value="YVTN repeat-like/Quinoprotein amine dehydrogenase"/>
    <property type="match status" value="2"/>
</dbReference>
<dbReference type="InterPro" id="IPR011009">
    <property type="entry name" value="Kinase-like_dom_sf"/>
</dbReference>
<feature type="compositionally biased region" description="Low complexity" evidence="6">
    <location>
        <begin position="181"/>
        <end position="202"/>
    </location>
</feature>
<keyword evidence="3" id="KW-0597">Phosphoprotein</keyword>
<feature type="compositionally biased region" description="Low complexity" evidence="6">
    <location>
        <begin position="1281"/>
        <end position="1297"/>
    </location>
</feature>
<dbReference type="InterPro" id="IPR001680">
    <property type="entry name" value="WD40_rpt"/>
</dbReference>
<feature type="region of interest" description="Disordered" evidence="6">
    <location>
        <begin position="725"/>
        <end position="745"/>
    </location>
</feature>
<sequence>MNPSDCHVLVVDDERISQVVVSSLLRKCNYKVTVAQGGSEAMEVLQKSEPGAFQLVLTDLVMPTCSGLDLLRYVRSNEVLSNLPVVMMSASQASATVNECINSGAEDFLVKPVTKKEVQNIWTHVLKRLRGAAGDELVGAVQFDATAVSSFNSASGACPGSQAVVRTDYESRVDHPLISTPGPQQQQQQQQHNSSGSSSNNHLLFASSDSQQLMALLAAGLPIQSLPRHLPEGPTMWSQVMDLGTRLAAQAGITMTRQDLHNPSNNMISSTCYQLPASTTSTTLTLNREQAEVMNQLQVDHAHRSLQQLPPTATTASVPAATDTSVAAAAVAAAPPPPIQQQGRSRANLLLSPPDVKEEALDNVAVHQGDTGSTIVSQLLGNKTFYHDNQRAEFYKHNVSHVVANSTMTTKQLVSGPRGSSASASETAALSNCTASLLLLKCSRDVADAYHDPSTAAGIGSNRMYSRTSAYVTGGADDVAVLSAVGMPAAGSGVLVASGTTSSTGSSSVCLMQWLNRRGRVVQPKESFWIFCEVLLLLESASQNKIGSVRNARQHYRLLLQVRPSRLRLHSNGRVTHVASSTSTPITLVSATSASTAMPAIAMTGQAAAEKALRPVQPLALEEEEAVYASPEEQQPGGHANEKSNIFSLGMLFFELFYGIMENRELVLKDVRQRVLPRAFLQSQPKEAAFTLALLHPSPASRPSVEDLLASDMFKEASGVLRQRHVSSLSQGRMSGGRGDTKGTSTAKAVVRGGAVVTAGSFEMKETADHDGVQALYEFLDMIKDKKGEALKSSQSELTALTSDLDKVEIALKQLLEQNNKRIRRSSGTLMAVSRQPSLSRSPSILSVLPPSPKRHCSIHLSTTDDYCREAHVTQVVVAAQPSSGKTSVEQIVDSTDLRIQKRSQGATAPASNDLVPAATAAVLDILPSTVNPLLVTPQHQTATAAVAAEVAWSRVSHAYPQLEKLLMETRAQLCAVADLQNCLGPYQHHHQLQQQQQEGATAVHRAPESTTEGGIPCSRGSNQQPLEASSQLPHYLESFANTLQQVARYSRLEAVASLQYGDQLSSSNMVCACAWDRDDEFFALAGVNKRIKIFEASGLLQSPSTVLHYPVLEMVSRSRLSSVAWNSYLKGHLACSDYEGTVQLWDVHTNTELMQFEEHSKRVWSVDFSQADPMKLISGGDDGTARIWSLNQERSVATIEGRANVCSVHFNPGYSHLVALGTAGSRVLLYDLRALKQPMCTIMGHQRAVSYVRHMGREQVVSASTDNTVRLWELSDDVQTSSSTAGAQSSSSQTNSTRKDLQTHSGIRGTDGSIRSSILSSGLTESRLVMTYGGHINERNFVGLSVTTSGHIACGSENNRVYCYHKALPMPLASHACSAMELHHKKQAIHQQGVLEAALSSPSGVAILGASSGRVVMSDRSAGDSSSLEHYGAGPPGQFVSTVSWSRRGDYLLAANSVGTVGLFILA</sequence>
<keyword evidence="5" id="KW-0175">Coiled coil</keyword>
<dbReference type="InterPro" id="IPR001789">
    <property type="entry name" value="Sig_transdc_resp-reg_receiver"/>
</dbReference>
<comment type="caution">
    <text evidence="8">The sequence shown here is derived from an EMBL/GenBank/DDBJ whole genome shotgun (WGS) entry which is preliminary data.</text>
</comment>
<dbReference type="SUPFAM" id="SSF56112">
    <property type="entry name" value="Protein kinase-like (PK-like)"/>
    <property type="match status" value="1"/>
</dbReference>
<keyword evidence="2" id="KW-0677">Repeat</keyword>
<feature type="region of interest" description="Disordered" evidence="6">
    <location>
        <begin position="1281"/>
        <end position="1314"/>
    </location>
</feature>
<dbReference type="PROSITE" id="PS50110">
    <property type="entry name" value="RESPONSE_REGULATORY"/>
    <property type="match status" value="1"/>
</dbReference>
<dbReference type="GO" id="GO:0009640">
    <property type="term" value="P:photomorphogenesis"/>
    <property type="evidence" value="ECO:0007669"/>
    <property type="project" value="InterPro"/>
</dbReference>
<dbReference type="InterPro" id="IPR011006">
    <property type="entry name" value="CheY-like_superfamily"/>
</dbReference>
<feature type="region of interest" description="Disordered" evidence="6">
    <location>
        <begin position="994"/>
        <end position="1027"/>
    </location>
</feature>
<evidence type="ECO:0000259" key="7">
    <source>
        <dbReference type="PROSITE" id="PS50110"/>
    </source>
</evidence>
<dbReference type="PANTHER" id="PTHR44218:SF6">
    <property type="entry name" value="PROTEIN SUPPRESSOR OF PHYA-105 1"/>
    <property type="match status" value="1"/>
</dbReference>
<evidence type="ECO:0000256" key="1">
    <source>
        <dbReference type="ARBA" id="ARBA00022574"/>
    </source>
</evidence>
<evidence type="ECO:0000313" key="8">
    <source>
        <dbReference type="EMBL" id="GAX79000.1"/>
    </source>
</evidence>
<accession>A0A250X8B0</accession>
<name>A0A250X8B0_9CHLO</name>
<dbReference type="SMART" id="SM00448">
    <property type="entry name" value="REC"/>
    <property type="match status" value="1"/>
</dbReference>
<feature type="repeat" description="WD" evidence="4">
    <location>
        <begin position="1243"/>
        <end position="1283"/>
    </location>
</feature>
<evidence type="ECO:0000256" key="6">
    <source>
        <dbReference type="SAM" id="MobiDB-lite"/>
    </source>
</evidence>
<keyword evidence="1 4" id="KW-0853">WD repeat</keyword>
<dbReference type="InterPro" id="IPR015943">
    <property type="entry name" value="WD40/YVTN_repeat-like_dom_sf"/>
</dbReference>
<feature type="domain" description="Response regulatory" evidence="7">
    <location>
        <begin position="7"/>
        <end position="126"/>
    </location>
</feature>
<dbReference type="InterPro" id="IPR044630">
    <property type="entry name" value="SPA1/2/3/4"/>
</dbReference>
<dbReference type="SUPFAM" id="SSF50978">
    <property type="entry name" value="WD40 repeat-like"/>
    <property type="match status" value="1"/>
</dbReference>
<protein>
    <recommendedName>
        <fullName evidence="7">Response regulatory domain-containing protein</fullName>
    </recommendedName>
</protein>
<dbReference type="Gene3D" id="3.40.50.2300">
    <property type="match status" value="1"/>
</dbReference>
<evidence type="ECO:0000256" key="5">
    <source>
        <dbReference type="SAM" id="Coils"/>
    </source>
</evidence>
<evidence type="ECO:0000256" key="3">
    <source>
        <dbReference type="PROSITE-ProRule" id="PRU00169"/>
    </source>
</evidence>
<dbReference type="PANTHER" id="PTHR44218">
    <property type="entry name" value="PROTEIN SPA1-RELATED 2"/>
    <property type="match status" value="1"/>
</dbReference>
<keyword evidence="9" id="KW-1185">Reference proteome</keyword>
<reference evidence="8 9" key="1">
    <citation type="submission" date="2017-08" db="EMBL/GenBank/DDBJ databases">
        <title>Acidophilic green algal genome provides insights into adaptation to an acidic environment.</title>
        <authorList>
            <person name="Hirooka S."/>
            <person name="Hirose Y."/>
            <person name="Kanesaki Y."/>
            <person name="Higuchi S."/>
            <person name="Fujiwara T."/>
            <person name="Onuma R."/>
            <person name="Era A."/>
            <person name="Ohbayashi R."/>
            <person name="Uzuka A."/>
            <person name="Nozaki H."/>
            <person name="Yoshikawa H."/>
            <person name="Miyagishima S.Y."/>
        </authorList>
    </citation>
    <scope>NUCLEOTIDE SEQUENCE [LARGE SCALE GENOMIC DNA]</scope>
    <source>
        <strain evidence="8 9">NIES-2499</strain>
    </source>
</reference>
<feature type="modified residue" description="4-aspartylphosphate" evidence="3">
    <location>
        <position position="59"/>
    </location>
</feature>
<dbReference type="PROSITE" id="PS00678">
    <property type="entry name" value="WD_REPEATS_1"/>
    <property type="match status" value="1"/>
</dbReference>
<dbReference type="GO" id="GO:0000160">
    <property type="term" value="P:phosphorelay signal transduction system"/>
    <property type="evidence" value="ECO:0007669"/>
    <property type="project" value="InterPro"/>
</dbReference>
<evidence type="ECO:0000256" key="4">
    <source>
        <dbReference type="PROSITE-ProRule" id="PRU00221"/>
    </source>
</evidence>